<comment type="caution">
    <text evidence="2">The sequence shown here is derived from an EMBL/GenBank/DDBJ whole genome shotgun (WGS) entry which is preliminary data.</text>
</comment>
<feature type="domain" description="2EXR" evidence="1">
    <location>
        <begin position="46"/>
        <end position="133"/>
    </location>
</feature>
<reference evidence="2" key="1">
    <citation type="submission" date="2023-10" db="EMBL/GenBank/DDBJ databases">
        <authorList>
            <person name="Hackl T."/>
        </authorList>
    </citation>
    <scope>NUCLEOTIDE SEQUENCE</scope>
</reference>
<dbReference type="PANTHER" id="PTHR35910">
    <property type="entry name" value="2EXR DOMAIN-CONTAINING PROTEIN"/>
    <property type="match status" value="1"/>
</dbReference>
<keyword evidence="3" id="KW-1185">Reference proteome</keyword>
<gene>
    <name evidence="2" type="ORF">KHLLAP_LOCUS7815</name>
</gene>
<sequence>MDTPEDIEMQGTFNNHTLATTSVVSLPHALGLESNGMTTAERPTTFHFFSKLPSSVRRRIWRHTWEPREVVPTDFVQEGCFIRGAPYDYHEHMPASGYVNQESRQETILHYELSFRSPLNRAGVWFNFSLDTLFMPLHHRPWVHYDHDDLERLQRLSMPEWLPVGWYDATKRPLQWPSLPTRICRQEAFKVKTGSSKALLENPELYGARKLLTIRCPNLKELHLRLNPPRLRSLQIWRQHHIID</sequence>
<organism evidence="2 3">
    <name type="scientific">Anthostomella pinea</name>
    <dbReference type="NCBI Taxonomy" id="933095"/>
    <lineage>
        <taxon>Eukaryota</taxon>
        <taxon>Fungi</taxon>
        <taxon>Dikarya</taxon>
        <taxon>Ascomycota</taxon>
        <taxon>Pezizomycotina</taxon>
        <taxon>Sordariomycetes</taxon>
        <taxon>Xylariomycetidae</taxon>
        <taxon>Xylariales</taxon>
        <taxon>Xylariaceae</taxon>
        <taxon>Anthostomella</taxon>
    </lineage>
</organism>
<dbReference type="InterPro" id="IPR045518">
    <property type="entry name" value="2EXR"/>
</dbReference>
<dbReference type="Pfam" id="PF20150">
    <property type="entry name" value="2EXR"/>
    <property type="match status" value="1"/>
</dbReference>
<evidence type="ECO:0000313" key="3">
    <source>
        <dbReference type="Proteomes" id="UP001295740"/>
    </source>
</evidence>
<name>A0AAI8VMK8_9PEZI</name>
<protein>
    <submittedName>
        <fullName evidence="2">Uu.00g085330.m01.CDS01</fullName>
    </submittedName>
</protein>
<dbReference type="EMBL" id="CAUWAG010000010">
    <property type="protein sequence ID" value="CAJ2507347.1"/>
    <property type="molecule type" value="Genomic_DNA"/>
</dbReference>
<evidence type="ECO:0000259" key="1">
    <source>
        <dbReference type="Pfam" id="PF20150"/>
    </source>
</evidence>
<dbReference type="AlphaFoldDB" id="A0AAI8VMK8"/>
<evidence type="ECO:0000313" key="2">
    <source>
        <dbReference type="EMBL" id="CAJ2507347.1"/>
    </source>
</evidence>
<dbReference type="PANTHER" id="PTHR35910:SF1">
    <property type="entry name" value="2EXR DOMAIN-CONTAINING PROTEIN"/>
    <property type="match status" value="1"/>
</dbReference>
<proteinExistence type="predicted"/>
<dbReference type="Proteomes" id="UP001295740">
    <property type="component" value="Unassembled WGS sequence"/>
</dbReference>
<accession>A0AAI8VMK8</accession>